<dbReference type="PROSITE" id="PS50879">
    <property type="entry name" value="RNASE_H_1"/>
    <property type="match status" value="1"/>
</dbReference>
<evidence type="ECO:0000313" key="3">
    <source>
        <dbReference type="Proteomes" id="UP001497480"/>
    </source>
</evidence>
<dbReference type="Pfam" id="PF13966">
    <property type="entry name" value="zf-RVT"/>
    <property type="match status" value="1"/>
</dbReference>
<dbReference type="Pfam" id="PF13456">
    <property type="entry name" value="RVT_3"/>
    <property type="match status" value="1"/>
</dbReference>
<feature type="domain" description="RNase H type-1" evidence="1">
    <location>
        <begin position="575"/>
        <end position="704"/>
    </location>
</feature>
<sequence length="748" mass="84164">MADSNNIEPLIPWNFLGNHESTPLAATPGPATATHSKKSFAQAVKNSCDIALSQLPQPCIKGEAIAIKIPEEDYQEGLKRCKTHLHGRIIFSKGDSPLKFEELRAKLISLWNKIGKWSMVSLGRGYYDFSFSSLEDMRSVCAVGAWNLHPGFLRLYLWTPDFNPALQKFTHAQCWVKIVGLPQEYWSPRIIFSIAGGIGTPISLDDATVNRTFGHFARVLIDIDLKSELPNQILVEREGYAFFVELQYEKLPQYCTGCQNIGHVLSDCRKKSKDPPKAGPGPKKKHVEKVVNKEKDFVINLEIDHTEEVDLQNVSRMDDIPESPRIGHTIAESWSIPKALHEVYPPLSNLISNTNITSEADTLVWENSSDGFLRAKVAYMHLNPGSIQFNWGKTIWSTSIPPAKSFTTWRLLCNKMPTDENLKTRGCSLASICNLCRKNEDSSNHIFFNCQFARTLWDWLSSILNISIDLTSISSVLKATQLNWSAQVEHAISASIINIINTIWFCRNQQRFSNITITLNMALSRIKLAISLSGATYKAFANNSLSDFALLRSLSIKPNYNRAPRIIEVHWLPPAQETIKINTDGAGRGNPGPSAGGGIFRDHEGHTLACFACFYGCHNALFVELSAAMMAINLAHQKSWFNIWLECDSMIVVDIFNGKANPPWQLLNKWNHCKRLLSSFTWKVSHVYREGNTCADKLANYGLSITSSTCWDNALLLYGMMFLEIDQTFQTLDLSINLFFSSLVWLFI</sequence>
<dbReference type="InterPro" id="IPR044730">
    <property type="entry name" value="RNase_H-like_dom_plant"/>
</dbReference>
<protein>
    <recommendedName>
        <fullName evidence="1">RNase H type-1 domain-containing protein</fullName>
    </recommendedName>
</protein>
<dbReference type="PANTHER" id="PTHR31286">
    <property type="entry name" value="GLYCINE-RICH CELL WALL STRUCTURAL PROTEIN 1.8-LIKE"/>
    <property type="match status" value="1"/>
</dbReference>
<keyword evidence="3" id="KW-1185">Reference proteome</keyword>
<dbReference type="CDD" id="cd06222">
    <property type="entry name" value="RNase_H_like"/>
    <property type="match status" value="1"/>
</dbReference>
<comment type="caution">
    <text evidence="2">The sequence shown here is derived from an EMBL/GenBank/DDBJ whole genome shotgun (WGS) entry which is preliminary data.</text>
</comment>
<proteinExistence type="predicted"/>
<dbReference type="GO" id="GO:0003676">
    <property type="term" value="F:nucleic acid binding"/>
    <property type="evidence" value="ECO:0007669"/>
    <property type="project" value="InterPro"/>
</dbReference>
<dbReference type="InterPro" id="IPR026960">
    <property type="entry name" value="RVT-Znf"/>
</dbReference>
<name>A0AAV1XBB8_LUPLU</name>
<dbReference type="Gene3D" id="3.30.420.10">
    <property type="entry name" value="Ribonuclease H-like superfamily/Ribonuclease H"/>
    <property type="match status" value="1"/>
</dbReference>
<evidence type="ECO:0000313" key="2">
    <source>
        <dbReference type="EMBL" id="CAL0318467.1"/>
    </source>
</evidence>
<dbReference type="InterPro" id="IPR036397">
    <property type="entry name" value="RNaseH_sf"/>
</dbReference>
<dbReference type="Pfam" id="PF14111">
    <property type="entry name" value="DUF4283"/>
    <property type="match status" value="1"/>
</dbReference>
<dbReference type="InterPro" id="IPR012337">
    <property type="entry name" value="RNaseH-like_sf"/>
</dbReference>
<reference evidence="2 3" key="1">
    <citation type="submission" date="2024-03" db="EMBL/GenBank/DDBJ databases">
        <authorList>
            <person name="Martinez-Hernandez J."/>
        </authorList>
    </citation>
    <scope>NUCLEOTIDE SEQUENCE [LARGE SCALE GENOMIC DNA]</scope>
</reference>
<dbReference type="PANTHER" id="PTHR31286:SF176">
    <property type="entry name" value="DUF4283 DOMAIN PROTEIN"/>
    <property type="match status" value="1"/>
</dbReference>
<dbReference type="InterPro" id="IPR002156">
    <property type="entry name" value="RNaseH_domain"/>
</dbReference>
<dbReference type="GO" id="GO:0004523">
    <property type="term" value="F:RNA-DNA hybrid ribonuclease activity"/>
    <property type="evidence" value="ECO:0007669"/>
    <property type="project" value="InterPro"/>
</dbReference>
<gene>
    <name evidence="2" type="ORF">LLUT_LOCUS19527</name>
</gene>
<evidence type="ECO:0000259" key="1">
    <source>
        <dbReference type="PROSITE" id="PS50879"/>
    </source>
</evidence>
<organism evidence="2 3">
    <name type="scientific">Lupinus luteus</name>
    <name type="common">European yellow lupine</name>
    <dbReference type="NCBI Taxonomy" id="3873"/>
    <lineage>
        <taxon>Eukaryota</taxon>
        <taxon>Viridiplantae</taxon>
        <taxon>Streptophyta</taxon>
        <taxon>Embryophyta</taxon>
        <taxon>Tracheophyta</taxon>
        <taxon>Spermatophyta</taxon>
        <taxon>Magnoliopsida</taxon>
        <taxon>eudicotyledons</taxon>
        <taxon>Gunneridae</taxon>
        <taxon>Pentapetalae</taxon>
        <taxon>rosids</taxon>
        <taxon>fabids</taxon>
        <taxon>Fabales</taxon>
        <taxon>Fabaceae</taxon>
        <taxon>Papilionoideae</taxon>
        <taxon>50 kb inversion clade</taxon>
        <taxon>genistoids sensu lato</taxon>
        <taxon>core genistoids</taxon>
        <taxon>Genisteae</taxon>
        <taxon>Lupinus</taxon>
    </lineage>
</organism>
<dbReference type="AlphaFoldDB" id="A0AAV1XBB8"/>
<dbReference type="Proteomes" id="UP001497480">
    <property type="component" value="Unassembled WGS sequence"/>
</dbReference>
<accession>A0AAV1XBB8</accession>
<dbReference type="InterPro" id="IPR025558">
    <property type="entry name" value="DUF4283"/>
</dbReference>
<dbReference type="SUPFAM" id="SSF53098">
    <property type="entry name" value="Ribonuclease H-like"/>
    <property type="match status" value="1"/>
</dbReference>
<dbReference type="EMBL" id="CAXHTB010000013">
    <property type="protein sequence ID" value="CAL0318467.1"/>
    <property type="molecule type" value="Genomic_DNA"/>
</dbReference>
<dbReference type="InterPro" id="IPR040256">
    <property type="entry name" value="At4g02000-like"/>
</dbReference>